<dbReference type="AlphaFoldDB" id="A0A0K2YAR0"/>
<dbReference type="GO" id="GO:0008781">
    <property type="term" value="F:N-acylneuraminate cytidylyltransferase activity"/>
    <property type="evidence" value="ECO:0007669"/>
    <property type="project" value="UniProtKB-EC"/>
</dbReference>
<dbReference type="Proteomes" id="UP000046090">
    <property type="component" value="Unassembled WGS sequence"/>
</dbReference>
<dbReference type="Gene3D" id="3.40.50.2000">
    <property type="entry name" value="Glycogen Phosphorylase B"/>
    <property type="match status" value="1"/>
</dbReference>
<dbReference type="RefSeq" id="WP_015106155.1">
    <property type="nucleotide sequence ID" value="NZ_AP026684.1"/>
</dbReference>
<evidence type="ECO:0000313" key="1">
    <source>
        <dbReference type="EMBL" id="CRI34080.1"/>
    </source>
</evidence>
<protein>
    <submittedName>
        <fullName evidence="1">N-Acetylneuraminate cytidylyltransferase / Glycosyltransferase type I</fullName>
        <ecNumber evidence="1">2.7.7.43</ecNumber>
    </submittedName>
</protein>
<keyword evidence="1" id="KW-0548">Nucleotidyltransferase</keyword>
<dbReference type="SUPFAM" id="SSF53756">
    <property type="entry name" value="UDP-Glycosyltransferase/glycogen phosphorylase"/>
    <property type="match status" value="1"/>
</dbReference>
<accession>A0A0K2YAR0</accession>
<keyword evidence="1" id="KW-0808">Transferase</keyword>
<keyword evidence="2" id="KW-1185">Reference proteome</keyword>
<proteinExistence type="predicted"/>
<evidence type="ECO:0000313" key="2">
    <source>
        <dbReference type="Proteomes" id="UP000046090"/>
    </source>
</evidence>
<gene>
    <name evidence="1" type="ORF">HHE01_09260</name>
</gene>
<dbReference type="EMBL" id="CDMK01000001">
    <property type="protein sequence ID" value="CRI34080.1"/>
    <property type="molecule type" value="Genomic_DNA"/>
</dbReference>
<sequence>MKTIHLFADAHPQSGLGHLRRMQKLKALLDPIAKVHLFAPHPLADRPTEWLNANIPGASLTIIDSYLAPLSFYTNIQTPMVIFEDFFCKEHLPTATSRACPTYIFNPGHNAHNAYPKELHAHPHYFLGSGYHPIDPAFYHAKPLKPTSKEILLCFGGSDLAITPLKRTLELLKLTPLHIHTLAPKSMLSALPRAPNFSFEPLLNPTEFATRLKQADLALFGGGQMLYEAILSQTPLVSLPIASNQLAQVQELAKEGVLLPASLDTLLNAIKSLLDLQARERMQAVQRVLKLGTKLLPALQKILAHA</sequence>
<dbReference type="EC" id="2.7.7.43" evidence="1"/>
<name>A0A0K2YAR0_HELHE</name>
<reference evidence="2" key="1">
    <citation type="submission" date="2014-12" db="EMBL/GenBank/DDBJ databases">
        <authorList>
            <person name="Smet A."/>
        </authorList>
    </citation>
    <scope>NUCLEOTIDE SEQUENCE [LARGE SCALE GENOMIC DNA]</scope>
</reference>
<organism evidence="1 2">
    <name type="scientific">Helicobacter heilmannii</name>
    <dbReference type="NCBI Taxonomy" id="35817"/>
    <lineage>
        <taxon>Bacteria</taxon>
        <taxon>Pseudomonadati</taxon>
        <taxon>Campylobacterota</taxon>
        <taxon>Epsilonproteobacteria</taxon>
        <taxon>Campylobacterales</taxon>
        <taxon>Helicobacteraceae</taxon>
        <taxon>Helicobacter</taxon>
    </lineage>
</organism>